<dbReference type="PANTHER" id="PTHR43124:SF3">
    <property type="entry name" value="CHLORAMPHENICOL EFFLUX PUMP RV0191"/>
    <property type="match status" value="1"/>
</dbReference>
<dbReference type="GO" id="GO:0005886">
    <property type="term" value="C:plasma membrane"/>
    <property type="evidence" value="ECO:0007669"/>
    <property type="project" value="UniProtKB-SubCell"/>
</dbReference>
<dbReference type="GO" id="GO:0022857">
    <property type="term" value="F:transmembrane transporter activity"/>
    <property type="evidence" value="ECO:0007669"/>
    <property type="project" value="InterPro"/>
</dbReference>
<evidence type="ECO:0000256" key="5">
    <source>
        <dbReference type="ARBA" id="ARBA00022989"/>
    </source>
</evidence>
<proteinExistence type="predicted"/>
<reference evidence="9 10" key="1">
    <citation type="journal article" date="2019" name="Front. Microbiol.">
        <title>Thermoanaerosceptrum fracticalcis gen. nov. sp. nov., a Novel Fumarate-Fermenting Microorganism From a Deep Fractured Carbonate Aquifer of the US Great Basin.</title>
        <authorList>
            <person name="Hamilton-Brehm S.D."/>
            <person name="Stewart L.E."/>
            <person name="Zavarin M."/>
            <person name="Caldwell M."/>
            <person name="Lawson P.A."/>
            <person name="Onstott T.C."/>
            <person name="Grzymski J."/>
            <person name="Neveux I."/>
            <person name="Lollar B.S."/>
            <person name="Russell C.E."/>
            <person name="Moser D.P."/>
        </authorList>
    </citation>
    <scope>NUCLEOTIDE SEQUENCE [LARGE SCALE GENOMIC DNA]</scope>
    <source>
        <strain evidence="9 10">DRI-13</strain>
    </source>
</reference>
<feature type="transmembrane region" description="Helical" evidence="7">
    <location>
        <begin position="207"/>
        <end position="230"/>
    </location>
</feature>
<dbReference type="InterPro" id="IPR020846">
    <property type="entry name" value="MFS_dom"/>
</dbReference>
<feature type="domain" description="Major facilitator superfamily (MFS) profile" evidence="8">
    <location>
        <begin position="1"/>
        <end position="389"/>
    </location>
</feature>
<keyword evidence="2" id="KW-0813">Transport</keyword>
<feature type="transmembrane region" description="Helical" evidence="7">
    <location>
        <begin position="273"/>
        <end position="295"/>
    </location>
</feature>
<dbReference type="PROSITE" id="PS50850">
    <property type="entry name" value="MFS"/>
    <property type="match status" value="1"/>
</dbReference>
<feature type="transmembrane region" description="Helical" evidence="7">
    <location>
        <begin position="242"/>
        <end position="266"/>
    </location>
</feature>
<accession>A0A7G6E837</accession>
<feature type="transmembrane region" description="Helical" evidence="7">
    <location>
        <begin position="36"/>
        <end position="56"/>
    </location>
</feature>
<evidence type="ECO:0000256" key="4">
    <source>
        <dbReference type="ARBA" id="ARBA00022692"/>
    </source>
</evidence>
<dbReference type="InterPro" id="IPR001958">
    <property type="entry name" value="Tet-R_TetA/multi-R_MdtG-like"/>
</dbReference>
<keyword evidence="3" id="KW-1003">Cell membrane</keyword>
<evidence type="ECO:0000256" key="3">
    <source>
        <dbReference type="ARBA" id="ARBA00022475"/>
    </source>
</evidence>
<keyword evidence="6 7" id="KW-0472">Membrane</keyword>
<evidence type="ECO:0000256" key="1">
    <source>
        <dbReference type="ARBA" id="ARBA00004651"/>
    </source>
</evidence>
<protein>
    <submittedName>
        <fullName evidence="9">MFS transporter</fullName>
    </submittedName>
</protein>
<evidence type="ECO:0000313" key="9">
    <source>
        <dbReference type="EMBL" id="QNB48241.1"/>
    </source>
</evidence>
<dbReference type="Proteomes" id="UP000515847">
    <property type="component" value="Chromosome"/>
</dbReference>
<keyword evidence="10" id="KW-1185">Reference proteome</keyword>
<dbReference type="Gene3D" id="1.20.1250.20">
    <property type="entry name" value="MFS general substrate transporter like domains"/>
    <property type="match status" value="1"/>
</dbReference>
<feature type="transmembrane region" description="Helical" evidence="7">
    <location>
        <begin position="96"/>
        <end position="118"/>
    </location>
</feature>
<dbReference type="InterPro" id="IPR036259">
    <property type="entry name" value="MFS_trans_sf"/>
</dbReference>
<feature type="transmembrane region" description="Helical" evidence="7">
    <location>
        <begin position="68"/>
        <end position="90"/>
    </location>
</feature>
<feature type="transmembrane region" description="Helical" evidence="7">
    <location>
        <begin position="155"/>
        <end position="179"/>
    </location>
</feature>
<dbReference type="KEGG" id="tfr:BR63_01310"/>
<keyword evidence="5 7" id="KW-1133">Transmembrane helix</keyword>
<feature type="transmembrane region" description="Helical" evidence="7">
    <location>
        <begin position="336"/>
        <end position="359"/>
    </location>
</feature>
<evidence type="ECO:0000256" key="2">
    <source>
        <dbReference type="ARBA" id="ARBA00022448"/>
    </source>
</evidence>
<dbReference type="PANTHER" id="PTHR43124">
    <property type="entry name" value="PURINE EFFLUX PUMP PBUE"/>
    <property type="match status" value="1"/>
</dbReference>
<keyword evidence="4 7" id="KW-0812">Transmembrane</keyword>
<evidence type="ECO:0000256" key="6">
    <source>
        <dbReference type="ARBA" id="ARBA00023136"/>
    </source>
</evidence>
<dbReference type="SUPFAM" id="SSF103473">
    <property type="entry name" value="MFS general substrate transporter"/>
    <property type="match status" value="1"/>
</dbReference>
<evidence type="ECO:0000256" key="7">
    <source>
        <dbReference type="SAM" id="Phobius"/>
    </source>
</evidence>
<dbReference type="PRINTS" id="PR01035">
    <property type="entry name" value="TCRTETA"/>
</dbReference>
<comment type="subcellular location">
    <subcellularLocation>
        <location evidence="1">Cell membrane</location>
        <topology evidence="1">Multi-pass membrane protein</topology>
    </subcellularLocation>
</comment>
<name>A0A7G6E837_THEFR</name>
<feature type="transmembrane region" description="Helical" evidence="7">
    <location>
        <begin position="365"/>
        <end position="385"/>
    </location>
</feature>
<gene>
    <name evidence="9" type="ORF">BR63_01310</name>
</gene>
<dbReference type="Pfam" id="PF07690">
    <property type="entry name" value="MFS_1"/>
    <property type="match status" value="1"/>
</dbReference>
<dbReference type="InterPro" id="IPR011701">
    <property type="entry name" value="MFS"/>
</dbReference>
<dbReference type="InterPro" id="IPR050189">
    <property type="entry name" value="MFS_Efflux_Transporters"/>
</dbReference>
<dbReference type="CDD" id="cd17474">
    <property type="entry name" value="MFS_YfmO_like"/>
    <property type="match status" value="1"/>
</dbReference>
<sequence length="402" mass="42838">MSLGALCGVPFIMVLGNSMLIPVLPQMKQALDISQFKVSLAITLFSIPAGLAIPVAGFLSDRINRKSIIVPALITYGLGGVIAGLAAVFFKSYTLIMAGRILQGIGAAGTAPIAMALAGDIFTSSERSKVLGLLEASNGLGKVVSPILGSLIGLLAWWAVFFLFPVLCIPIALGIWFLVKEPKSQNEAKPVKQYLTTLKKIFENKGVSLVSVFLAGTTVLFVLFGVLFYLSDHLETKYKIEGVLKGLILAIPVLAMSTTSYITGIVTQKKSSFFKLLVVAGLFLLSGSMAIVPFFRDNTYILVGALIFAGIGTGLVLPCLNTLITSSCKIDERGMVTSLYGGVRFFGVAGGPPLFGLLMEKSPTWTFLVPAILAASVGAINLFFLKQDVLKKAETEKEQEKN</sequence>
<dbReference type="OrthoDB" id="9803985at2"/>
<evidence type="ECO:0000313" key="10">
    <source>
        <dbReference type="Proteomes" id="UP000515847"/>
    </source>
</evidence>
<dbReference type="EMBL" id="CP045798">
    <property type="protein sequence ID" value="QNB48241.1"/>
    <property type="molecule type" value="Genomic_DNA"/>
</dbReference>
<evidence type="ECO:0000259" key="8">
    <source>
        <dbReference type="PROSITE" id="PS50850"/>
    </source>
</evidence>
<dbReference type="AlphaFoldDB" id="A0A7G6E837"/>
<feature type="transmembrane region" description="Helical" evidence="7">
    <location>
        <begin position="301"/>
        <end position="324"/>
    </location>
</feature>
<organism evidence="9 10">
    <name type="scientific">Thermanaerosceptrum fracticalcis</name>
    <dbReference type="NCBI Taxonomy" id="1712410"/>
    <lineage>
        <taxon>Bacteria</taxon>
        <taxon>Bacillati</taxon>
        <taxon>Bacillota</taxon>
        <taxon>Clostridia</taxon>
        <taxon>Eubacteriales</taxon>
        <taxon>Peptococcaceae</taxon>
        <taxon>Thermanaerosceptrum</taxon>
    </lineage>
</organism>